<organism evidence="10 11">
    <name type="scientific">Rhynocoris fuscipes</name>
    <dbReference type="NCBI Taxonomy" id="488301"/>
    <lineage>
        <taxon>Eukaryota</taxon>
        <taxon>Metazoa</taxon>
        <taxon>Ecdysozoa</taxon>
        <taxon>Arthropoda</taxon>
        <taxon>Hexapoda</taxon>
        <taxon>Insecta</taxon>
        <taxon>Pterygota</taxon>
        <taxon>Neoptera</taxon>
        <taxon>Paraneoptera</taxon>
        <taxon>Hemiptera</taxon>
        <taxon>Heteroptera</taxon>
        <taxon>Panheteroptera</taxon>
        <taxon>Cimicomorpha</taxon>
        <taxon>Reduviidae</taxon>
        <taxon>Harpactorinae</taxon>
        <taxon>Harpactorini</taxon>
        <taxon>Rhynocoris</taxon>
    </lineage>
</organism>
<dbReference type="Pfam" id="PF05375">
    <property type="entry name" value="Pacifastin_I"/>
    <property type="match status" value="4"/>
</dbReference>
<dbReference type="SUPFAM" id="SSF57283">
    <property type="entry name" value="PMP inhibitors"/>
    <property type="match status" value="4"/>
</dbReference>
<dbReference type="AlphaFoldDB" id="A0AAW1D7V5"/>
<keyword evidence="4 7" id="KW-0722">Serine protease inhibitor</keyword>
<evidence type="ECO:0000256" key="6">
    <source>
        <dbReference type="ARBA" id="ARBA00029459"/>
    </source>
</evidence>
<feature type="chain" id="PRO_5043508684" description="Pacifastin domain-containing protein" evidence="8">
    <location>
        <begin position="20"/>
        <end position="204"/>
    </location>
</feature>
<evidence type="ECO:0000313" key="11">
    <source>
        <dbReference type="Proteomes" id="UP001461498"/>
    </source>
</evidence>
<name>A0AAW1D7V5_9HEMI</name>
<evidence type="ECO:0000256" key="1">
    <source>
        <dbReference type="ARBA" id="ARBA00004613"/>
    </source>
</evidence>
<evidence type="ECO:0000256" key="5">
    <source>
        <dbReference type="ARBA" id="ARBA00023157"/>
    </source>
</evidence>
<evidence type="ECO:0000259" key="9">
    <source>
        <dbReference type="PROSITE" id="PS51446"/>
    </source>
</evidence>
<comment type="similarity">
    <text evidence="6 7">Belongs to the protease inhibitor I19 family.</text>
</comment>
<dbReference type="GO" id="GO:0004867">
    <property type="term" value="F:serine-type endopeptidase inhibitor activity"/>
    <property type="evidence" value="ECO:0007669"/>
    <property type="project" value="UniProtKB-UniRule"/>
</dbReference>
<dbReference type="Proteomes" id="UP001461498">
    <property type="component" value="Unassembled WGS sequence"/>
</dbReference>
<comment type="caution">
    <text evidence="7">Lacks conserved residue(s) required for the propagation of feature annotation.</text>
</comment>
<keyword evidence="5" id="KW-1015">Disulfide bond</keyword>
<accession>A0AAW1D7V5</accession>
<gene>
    <name evidence="10" type="ORF">O3M35_008464</name>
</gene>
<reference evidence="10 11" key="1">
    <citation type="submission" date="2022-12" db="EMBL/GenBank/DDBJ databases">
        <title>Chromosome-level genome assembly of true bugs.</title>
        <authorList>
            <person name="Ma L."/>
            <person name="Li H."/>
        </authorList>
    </citation>
    <scope>NUCLEOTIDE SEQUENCE [LARGE SCALE GENOMIC DNA]</scope>
    <source>
        <strain evidence="10">Lab_2022b</strain>
    </source>
</reference>
<feature type="domain" description="Pacifastin" evidence="9">
    <location>
        <begin position="120"/>
        <end position="157"/>
    </location>
</feature>
<evidence type="ECO:0000256" key="2">
    <source>
        <dbReference type="ARBA" id="ARBA00022525"/>
    </source>
</evidence>
<protein>
    <recommendedName>
        <fullName evidence="9">Pacifastin domain-containing protein</fullName>
    </recommendedName>
</protein>
<feature type="domain" description="Pacifastin" evidence="9">
    <location>
        <begin position="19"/>
        <end position="56"/>
    </location>
</feature>
<dbReference type="PROSITE" id="PS51446">
    <property type="entry name" value="PACIFASTIN"/>
    <property type="match status" value="4"/>
</dbReference>
<dbReference type="EMBL" id="JAPXFL010000005">
    <property type="protein sequence ID" value="KAK9506552.1"/>
    <property type="molecule type" value="Genomic_DNA"/>
</dbReference>
<evidence type="ECO:0000256" key="3">
    <source>
        <dbReference type="ARBA" id="ARBA00022690"/>
    </source>
</evidence>
<evidence type="ECO:0000256" key="7">
    <source>
        <dbReference type="PROSITE-ProRule" id="PRU00776"/>
    </source>
</evidence>
<evidence type="ECO:0000256" key="8">
    <source>
        <dbReference type="SAM" id="SignalP"/>
    </source>
</evidence>
<comment type="subcellular location">
    <subcellularLocation>
        <location evidence="1">Secreted</location>
    </subcellularLocation>
</comment>
<keyword evidence="3 7" id="KW-0646">Protease inhibitor</keyword>
<dbReference type="GO" id="GO:0005576">
    <property type="term" value="C:extracellular region"/>
    <property type="evidence" value="ECO:0007669"/>
    <property type="project" value="UniProtKB-SubCell"/>
</dbReference>
<feature type="domain" description="Pacifastin" evidence="9">
    <location>
        <begin position="169"/>
        <end position="204"/>
    </location>
</feature>
<sequence>MKTYATLILLVISIFGTDARRCNPGTRFLAEDGCNWCVCSPDGMNAACTLMACLPKQHKEVETSFAESTTRCTPGKRFLAEDGCNWCICSQDGKNAACTLMACPPKQQQQAVETALKESSTRCTPGKRFLAEDGCNWCVCSQDGKNAACTLMACLPNQRKEVQKSVDTEGHCTPGKRFLSKDGCNWCICGRDGKSAACTLMLCP</sequence>
<keyword evidence="11" id="KW-1185">Reference proteome</keyword>
<dbReference type="InterPro" id="IPR008037">
    <property type="entry name" value="Pacifastin_dom"/>
</dbReference>
<comment type="caution">
    <text evidence="10">The sequence shown here is derived from an EMBL/GenBank/DDBJ whole genome shotgun (WGS) entry which is preliminary data.</text>
</comment>
<feature type="signal peptide" evidence="8">
    <location>
        <begin position="1"/>
        <end position="19"/>
    </location>
</feature>
<proteinExistence type="inferred from homology"/>
<evidence type="ECO:0000256" key="4">
    <source>
        <dbReference type="ARBA" id="ARBA00022900"/>
    </source>
</evidence>
<dbReference type="InterPro" id="IPR036201">
    <property type="entry name" value="Pacifastin_dom_sf"/>
</dbReference>
<keyword evidence="2" id="KW-0964">Secreted</keyword>
<evidence type="ECO:0000313" key="10">
    <source>
        <dbReference type="EMBL" id="KAK9506552.1"/>
    </source>
</evidence>
<feature type="domain" description="Pacifastin" evidence="9">
    <location>
        <begin position="69"/>
        <end position="106"/>
    </location>
</feature>
<keyword evidence="8" id="KW-0732">Signal</keyword>